<reference evidence="2 3" key="1">
    <citation type="submission" date="2019-09" db="EMBL/GenBank/DDBJ databases">
        <title>A chromosome-level genome assembly of the Chinese tupelo Nyssa sinensis.</title>
        <authorList>
            <person name="Yang X."/>
            <person name="Kang M."/>
            <person name="Yang Y."/>
            <person name="Xiong H."/>
            <person name="Wang M."/>
            <person name="Zhang Z."/>
            <person name="Wang Z."/>
            <person name="Wu H."/>
            <person name="Ma T."/>
            <person name="Liu J."/>
            <person name="Xi Z."/>
        </authorList>
    </citation>
    <scope>NUCLEOTIDE SEQUENCE [LARGE SCALE GENOMIC DNA]</scope>
    <source>
        <strain evidence="2">J267</strain>
        <tissue evidence="2">Leaf</tissue>
    </source>
</reference>
<proteinExistence type="inferred from homology"/>
<evidence type="ECO:0000313" key="2">
    <source>
        <dbReference type="EMBL" id="KAA8537492.1"/>
    </source>
</evidence>
<keyword evidence="3" id="KW-1185">Reference proteome</keyword>
<dbReference type="InterPro" id="IPR035669">
    <property type="entry name" value="SGNH_plant_lipase-like"/>
</dbReference>
<dbReference type="AlphaFoldDB" id="A0A5J5B6L6"/>
<dbReference type="InterPro" id="IPR008265">
    <property type="entry name" value="Lipase_GDSL_AS"/>
</dbReference>
<evidence type="ECO:0008006" key="4">
    <source>
        <dbReference type="Google" id="ProtNLM"/>
    </source>
</evidence>
<gene>
    <name evidence="2" type="ORF">F0562_027100</name>
</gene>
<dbReference type="FunFam" id="3.40.50.1110:FF:000003">
    <property type="entry name" value="GDSL esterase/lipase APG"/>
    <property type="match status" value="2"/>
</dbReference>
<dbReference type="Pfam" id="PF00657">
    <property type="entry name" value="Lipase_GDSL"/>
    <property type="match status" value="2"/>
</dbReference>
<dbReference type="PANTHER" id="PTHR45642">
    <property type="entry name" value="GDSL ESTERASE/LIPASE EXL3"/>
    <property type="match status" value="1"/>
</dbReference>
<dbReference type="GO" id="GO:0016298">
    <property type="term" value="F:lipase activity"/>
    <property type="evidence" value="ECO:0007669"/>
    <property type="project" value="InterPro"/>
</dbReference>
<dbReference type="OrthoDB" id="1600564at2759"/>
<evidence type="ECO:0000256" key="1">
    <source>
        <dbReference type="ARBA" id="ARBA00008668"/>
    </source>
</evidence>
<dbReference type="InterPro" id="IPR036514">
    <property type="entry name" value="SGNH_hydro_sf"/>
</dbReference>
<accession>A0A5J5B6L6</accession>
<dbReference type="EMBL" id="CM018038">
    <property type="protein sequence ID" value="KAA8537492.1"/>
    <property type="molecule type" value="Genomic_DNA"/>
</dbReference>
<comment type="similarity">
    <text evidence="1">Belongs to the 'GDSL' lipolytic enzyme family.</text>
</comment>
<dbReference type="InterPro" id="IPR050592">
    <property type="entry name" value="GDSL_lipolytic_enzyme"/>
</dbReference>
<name>A0A5J5B6L6_9ASTE</name>
<evidence type="ECO:0000313" key="3">
    <source>
        <dbReference type="Proteomes" id="UP000325577"/>
    </source>
</evidence>
<sequence length="638" mass="70213">MFGDSIVDTGNNNYLETIVKVNYPPYGKDFMGGKPTGRFCDGKVPSDLFVEELGIKELLPAYLDPTLQNQDLASGVNFASGGAGYDPLTSELASVISLSDQLELFKEYIVKLKGIVGEERTSNVLASSLYMVVAGSNDILNTYFGGPLRKPHYDVPSYTDLMVSSASTVVQDLYKLGARRIGVFGLPPIGCVPSQRTFAGGEQRNCAEKYNEAAQIFNTKLSAELNSLNSNLLNARMVYIDVYSLPLDVIYNPKNYGFKISNKGCCGTGISTTMHFLLIQLSSSSTTLSCVFLFLLLWIAQALINLPHNETIPAVIIFGDSIVDTGNNNNIQTIAKSNYSPYGKDFMGGKPTGRFSNGKVPSDLFVEELGIKELLPAYLDPNLQTEDLTTGVTFASGAAGYDPLTSELASVISLSDQLEMFEEYIEKLKEVVGEERTSTILTNSMYTVVAGSNDIINTYFTALLRKLQYDFPSYADLLVSYASTFVQELYNLGARRIGVLGVPPLGCLPSQRTLAGGMQRECAEEYNEAAQILNAKLSTELDSLNCNFPDATIVYIDIYNLPLDLIYNPEKYGFKIADEGCCGTGTIEVAYLCSYSCKDVSEYVFWDSFHFTEKAYRLLVHQMLKKNMDKFFCDDSNC</sequence>
<dbReference type="Gene3D" id="3.40.50.1110">
    <property type="entry name" value="SGNH hydrolase"/>
    <property type="match status" value="2"/>
</dbReference>
<organism evidence="2 3">
    <name type="scientific">Nyssa sinensis</name>
    <dbReference type="NCBI Taxonomy" id="561372"/>
    <lineage>
        <taxon>Eukaryota</taxon>
        <taxon>Viridiplantae</taxon>
        <taxon>Streptophyta</taxon>
        <taxon>Embryophyta</taxon>
        <taxon>Tracheophyta</taxon>
        <taxon>Spermatophyta</taxon>
        <taxon>Magnoliopsida</taxon>
        <taxon>eudicotyledons</taxon>
        <taxon>Gunneridae</taxon>
        <taxon>Pentapetalae</taxon>
        <taxon>asterids</taxon>
        <taxon>Cornales</taxon>
        <taxon>Nyssaceae</taxon>
        <taxon>Nyssa</taxon>
    </lineage>
</organism>
<dbReference type="GO" id="GO:0005576">
    <property type="term" value="C:extracellular region"/>
    <property type="evidence" value="ECO:0007669"/>
    <property type="project" value="TreeGrafter"/>
</dbReference>
<dbReference type="InterPro" id="IPR001087">
    <property type="entry name" value="GDSL"/>
</dbReference>
<dbReference type="GO" id="GO:0006629">
    <property type="term" value="P:lipid metabolic process"/>
    <property type="evidence" value="ECO:0007669"/>
    <property type="project" value="InterPro"/>
</dbReference>
<dbReference type="Proteomes" id="UP000325577">
    <property type="component" value="Linkage Group LG15"/>
</dbReference>
<dbReference type="PANTHER" id="PTHR45642:SF138">
    <property type="entry name" value="GDSL ESTERASE_LIPASE EXL3-LIKE"/>
    <property type="match status" value="1"/>
</dbReference>
<protein>
    <recommendedName>
        <fullName evidence="4">SGNH hydrolase-type esterase domain-containing protein</fullName>
    </recommendedName>
</protein>
<dbReference type="CDD" id="cd01837">
    <property type="entry name" value="SGNH_plant_lipase_like"/>
    <property type="match status" value="2"/>
</dbReference>
<dbReference type="SUPFAM" id="SSF52266">
    <property type="entry name" value="SGNH hydrolase"/>
    <property type="match status" value="1"/>
</dbReference>
<dbReference type="PROSITE" id="PS01098">
    <property type="entry name" value="LIPASE_GDSL_SER"/>
    <property type="match status" value="1"/>
</dbReference>